<dbReference type="SMART" id="SM00320">
    <property type="entry name" value="WD40"/>
    <property type="match status" value="4"/>
</dbReference>
<feature type="repeat" description="WD" evidence="3">
    <location>
        <begin position="218"/>
        <end position="259"/>
    </location>
</feature>
<dbReference type="EMBL" id="BT123312">
    <property type="protein sequence ID" value="ADE76640.1"/>
    <property type="molecule type" value="mRNA"/>
</dbReference>
<dbReference type="InterPro" id="IPR001680">
    <property type="entry name" value="WD40_rpt"/>
</dbReference>
<dbReference type="PROSITE" id="PS50082">
    <property type="entry name" value="WD_REPEATS_2"/>
    <property type="match status" value="1"/>
</dbReference>
<dbReference type="PANTHER" id="PTHR44411:SF1">
    <property type="entry name" value="THO COMPLEX SUBUNIT 6 HOMOLOG"/>
    <property type="match status" value="1"/>
</dbReference>
<reference evidence="4" key="1">
    <citation type="submission" date="2010-04" db="EMBL/GenBank/DDBJ databases">
        <authorList>
            <person name="Reid K.E."/>
            <person name="Liao N."/>
            <person name="Chan S."/>
            <person name="Docking R."/>
            <person name="Taylor G."/>
            <person name="Moore R."/>
            <person name="Mayo M."/>
            <person name="Munro S."/>
            <person name="King J."/>
            <person name="Yanchuk A."/>
            <person name="Holt R."/>
            <person name="Jones S."/>
            <person name="Marra M."/>
            <person name="Ritland C.E."/>
            <person name="Ritland K."/>
            <person name="Bohlmann J."/>
        </authorList>
    </citation>
    <scope>NUCLEOTIDE SEQUENCE</scope>
    <source>
        <tissue evidence="4">Bud</tissue>
    </source>
</reference>
<comment type="similarity">
    <text evidence="1">Belongs to the WD repeat THOC6 family.</text>
</comment>
<protein>
    <submittedName>
        <fullName evidence="4">Uncharacterized protein</fullName>
    </submittedName>
</protein>
<dbReference type="AlphaFoldDB" id="D5AAS1"/>
<dbReference type="Pfam" id="PF00400">
    <property type="entry name" value="WD40"/>
    <property type="match status" value="3"/>
</dbReference>
<dbReference type="Gene3D" id="2.130.10.10">
    <property type="entry name" value="YVTN repeat-like/Quinoprotein amine dehydrogenase"/>
    <property type="match status" value="2"/>
</dbReference>
<dbReference type="InterPro" id="IPR015943">
    <property type="entry name" value="WD40/YVTN_repeat-like_dom_sf"/>
</dbReference>
<proteinExistence type="evidence at transcript level"/>
<organism evidence="4">
    <name type="scientific">Picea sitchensis</name>
    <name type="common">Sitka spruce</name>
    <name type="synonym">Pinus sitchensis</name>
    <dbReference type="NCBI Taxonomy" id="3332"/>
    <lineage>
        <taxon>Eukaryota</taxon>
        <taxon>Viridiplantae</taxon>
        <taxon>Streptophyta</taxon>
        <taxon>Embryophyta</taxon>
        <taxon>Tracheophyta</taxon>
        <taxon>Spermatophyta</taxon>
        <taxon>Pinopsida</taxon>
        <taxon>Pinidae</taxon>
        <taxon>Conifers I</taxon>
        <taxon>Pinales</taxon>
        <taxon>Pinaceae</taxon>
        <taxon>Picea</taxon>
    </lineage>
</organism>
<dbReference type="GO" id="GO:0000347">
    <property type="term" value="C:THO complex"/>
    <property type="evidence" value="ECO:0007669"/>
    <property type="project" value="TreeGrafter"/>
</dbReference>
<evidence type="ECO:0000256" key="2">
    <source>
        <dbReference type="ARBA" id="ARBA00022574"/>
    </source>
</evidence>
<name>D5AAS1_PICSI</name>
<dbReference type="GO" id="GO:0006406">
    <property type="term" value="P:mRNA export from nucleus"/>
    <property type="evidence" value="ECO:0007669"/>
    <property type="project" value="TreeGrafter"/>
</dbReference>
<sequence length="397" mass="42448">MHMQAMGDARAWDEDKYRSSILEDRALEARTVFSTVFAPTTSKTTSPDVIVAASSDGSIAPYSIAACISATSSSSSYSGYPLGPSESKWHHQSVLDCPVAEPLCSLSGHSGPAYDLKFYGEGEDSLLLSCGDDGRIQGWRWQDISNAFASAVQHGTSTLQPLLEFKNPQQKGPWGALSPMPETNALAIDTQGKHIFSAAGDGYAYCWDMVTGRIITTFKGHSDYLHCIVARSSQNQVITGSEDGTVRMWDCRSGCCIAILDPFRSTKIPKQSKKMSPWVSCMALDTSENWLACGSGGGCLTLWNLPGMDAIIRIATCAPPQDLVIANNQIVAVGAQPSLSRFSFSGNVLSQVNCAPLSAYSVEVHPSGVTTVGGYGGLVDIISEFGSHLCIFRCKGL</sequence>
<dbReference type="PROSITE" id="PS50294">
    <property type="entry name" value="WD_REPEATS_REGION"/>
    <property type="match status" value="1"/>
</dbReference>
<evidence type="ECO:0000256" key="3">
    <source>
        <dbReference type="PROSITE-ProRule" id="PRU00221"/>
    </source>
</evidence>
<evidence type="ECO:0000256" key="1">
    <source>
        <dbReference type="ARBA" id="ARBA00009728"/>
    </source>
</evidence>
<dbReference type="GO" id="GO:0000346">
    <property type="term" value="C:transcription export complex"/>
    <property type="evidence" value="ECO:0007669"/>
    <property type="project" value="TreeGrafter"/>
</dbReference>
<accession>D5AAS1</accession>
<keyword evidence="2 3" id="KW-0853">WD repeat</keyword>
<evidence type="ECO:0000313" key="4">
    <source>
        <dbReference type="EMBL" id="ADE76640.1"/>
    </source>
</evidence>
<dbReference type="InterPro" id="IPR036322">
    <property type="entry name" value="WD40_repeat_dom_sf"/>
</dbReference>
<dbReference type="InterPro" id="IPR042626">
    <property type="entry name" value="THOC6"/>
</dbReference>
<dbReference type="SUPFAM" id="SSF50978">
    <property type="entry name" value="WD40 repeat-like"/>
    <property type="match status" value="1"/>
</dbReference>
<dbReference type="PANTHER" id="PTHR44411">
    <property type="entry name" value="THO COMPLEX SUBUNIT 6 HOMOLOG"/>
    <property type="match status" value="1"/>
</dbReference>